<dbReference type="OrthoDB" id="10576847at2759"/>
<dbReference type="Proteomes" id="UP000828251">
    <property type="component" value="Unassembled WGS sequence"/>
</dbReference>
<dbReference type="InterPro" id="IPR052035">
    <property type="entry name" value="ZnF_BED_domain_contain"/>
</dbReference>
<organism evidence="1 2">
    <name type="scientific">Gossypium stocksii</name>
    <dbReference type="NCBI Taxonomy" id="47602"/>
    <lineage>
        <taxon>Eukaryota</taxon>
        <taxon>Viridiplantae</taxon>
        <taxon>Streptophyta</taxon>
        <taxon>Embryophyta</taxon>
        <taxon>Tracheophyta</taxon>
        <taxon>Spermatophyta</taxon>
        <taxon>Magnoliopsida</taxon>
        <taxon>eudicotyledons</taxon>
        <taxon>Gunneridae</taxon>
        <taxon>Pentapetalae</taxon>
        <taxon>rosids</taxon>
        <taxon>malvids</taxon>
        <taxon>Malvales</taxon>
        <taxon>Malvaceae</taxon>
        <taxon>Malvoideae</taxon>
        <taxon>Gossypium</taxon>
    </lineage>
</organism>
<evidence type="ECO:0000313" key="2">
    <source>
        <dbReference type="Proteomes" id="UP000828251"/>
    </source>
</evidence>
<reference evidence="1 2" key="1">
    <citation type="journal article" date="2021" name="Plant Biotechnol. J.">
        <title>Multi-omics assisted identification of the key and species-specific regulatory components of drought-tolerant mechanisms in Gossypium stocksii.</title>
        <authorList>
            <person name="Yu D."/>
            <person name="Ke L."/>
            <person name="Zhang D."/>
            <person name="Wu Y."/>
            <person name="Sun Y."/>
            <person name="Mei J."/>
            <person name="Sun J."/>
            <person name="Sun Y."/>
        </authorList>
    </citation>
    <scope>NUCLEOTIDE SEQUENCE [LARGE SCALE GENOMIC DNA]</scope>
    <source>
        <strain evidence="2">cv. E1</strain>
        <tissue evidence="1">Leaf</tissue>
    </source>
</reference>
<comment type="caution">
    <text evidence="1">The sequence shown here is derived from an EMBL/GenBank/DDBJ whole genome shotgun (WGS) entry which is preliminary data.</text>
</comment>
<protein>
    <recommendedName>
        <fullName evidence="3">HAT C-terminal dimerisation domain-containing protein</fullName>
    </recommendedName>
</protein>
<evidence type="ECO:0008006" key="3">
    <source>
        <dbReference type="Google" id="ProtNLM"/>
    </source>
</evidence>
<sequence>MRLHAAVKFVRSSPARLQNFKYCVEEEIIKCKGLIFLDIETRWNSTYSMLKSSFVFRKAFRKMTTEYITYRKELRLVEALICTQDWIRAFHDPIIIEERLLALENMEEEIQDLTLEQPTIIIDETKEVSDITPCHDD</sequence>
<accession>A0A9D4A7E6</accession>
<dbReference type="PANTHER" id="PTHR46481">
    <property type="entry name" value="ZINC FINGER BED DOMAIN-CONTAINING PROTEIN 4"/>
    <property type="match status" value="1"/>
</dbReference>
<gene>
    <name evidence="1" type="ORF">J1N35_014214</name>
</gene>
<proteinExistence type="predicted"/>
<dbReference type="EMBL" id="JAIQCV010000005">
    <property type="protein sequence ID" value="KAH1097293.1"/>
    <property type="molecule type" value="Genomic_DNA"/>
</dbReference>
<name>A0A9D4A7E6_9ROSI</name>
<keyword evidence="2" id="KW-1185">Reference proteome</keyword>
<evidence type="ECO:0000313" key="1">
    <source>
        <dbReference type="EMBL" id="KAH1097293.1"/>
    </source>
</evidence>
<dbReference type="AlphaFoldDB" id="A0A9D4A7E6"/>
<dbReference type="PANTHER" id="PTHR46481:SF8">
    <property type="entry name" value="ZINC FINGER BED DOMAIN-CONTAINING PROTEIN RICESLEEPER 1-LIKE"/>
    <property type="match status" value="1"/>
</dbReference>